<dbReference type="PROSITE" id="PS50110">
    <property type="entry name" value="RESPONSE_REGULATORY"/>
    <property type="match status" value="1"/>
</dbReference>
<dbReference type="EMBL" id="FOYZ01000005">
    <property type="protein sequence ID" value="SFR78174.1"/>
    <property type="molecule type" value="Genomic_DNA"/>
</dbReference>
<evidence type="ECO:0000256" key="7">
    <source>
        <dbReference type="PROSITE-ProRule" id="PRU00169"/>
    </source>
</evidence>
<evidence type="ECO:0000259" key="8">
    <source>
        <dbReference type="PROSITE" id="PS50110"/>
    </source>
</evidence>
<evidence type="ECO:0000256" key="6">
    <source>
        <dbReference type="ARBA" id="ARBA00037164"/>
    </source>
</evidence>
<dbReference type="GO" id="GO:0003677">
    <property type="term" value="F:DNA binding"/>
    <property type="evidence" value="ECO:0007669"/>
    <property type="project" value="InterPro"/>
</dbReference>
<evidence type="ECO:0000313" key="10">
    <source>
        <dbReference type="Proteomes" id="UP000199659"/>
    </source>
</evidence>
<gene>
    <name evidence="9" type="ORF">SAMN05661086_01674</name>
</gene>
<keyword evidence="10" id="KW-1185">Reference proteome</keyword>
<dbReference type="Pfam" id="PF04397">
    <property type="entry name" value="LytTR"/>
    <property type="match status" value="1"/>
</dbReference>
<keyword evidence="7" id="KW-0597">Phosphoprotein</keyword>
<dbReference type="InterPro" id="IPR007492">
    <property type="entry name" value="LytTR_DNA-bd_dom"/>
</dbReference>
<evidence type="ECO:0000256" key="1">
    <source>
        <dbReference type="ARBA" id="ARBA00018672"/>
    </source>
</evidence>
<accession>A0A1I6JH34</accession>
<dbReference type="PANTHER" id="PTHR37299:SF3">
    <property type="entry name" value="STAGE 0 SPORULATION PROTEIN A HOMOLOG"/>
    <property type="match status" value="1"/>
</dbReference>
<sequence>MNILILDDDKLNLEINYTCIKELCQKYKLNPKIFKFKEINSDFKLLLKNEVIDIAFLDIDLSNGNTNGLRIAQQITSKNKYCLIIFITSHGEYALDAFDILSFGFLQKPLNPEKFEKLFVKAIVHYQGLYKKSPDESITFTHNRDKITISQSSIVYLEKINQQVKIVTKAEEFLIYDTLKNIKERLTDNFLEVTNGILVNKYEILLANRTTVRMKTGEVFFLSRSQRKNFSNKISK</sequence>
<dbReference type="InterPro" id="IPR011006">
    <property type="entry name" value="CheY-like_superfamily"/>
</dbReference>
<evidence type="ECO:0000256" key="2">
    <source>
        <dbReference type="ARBA" id="ARBA00022490"/>
    </source>
</evidence>
<keyword evidence="2" id="KW-0963">Cytoplasm</keyword>
<dbReference type="SMART" id="SM00850">
    <property type="entry name" value="LytTR"/>
    <property type="match status" value="1"/>
</dbReference>
<dbReference type="RefSeq" id="WP_092560228.1">
    <property type="nucleotide sequence ID" value="NZ_FOYZ01000005.1"/>
</dbReference>
<dbReference type="STRING" id="37658.SAMN05661086_01674"/>
<dbReference type="AlphaFoldDB" id="A0A1I6JH34"/>
<comment type="function">
    <text evidence="5">May play the central regulatory role in sporulation. It may be an element of the effector pathway responsible for the activation of sporulation genes in response to nutritional stress. Spo0A may act in concert with spo0H (a sigma factor) to control the expression of some genes that are critical to the sporulation process.</text>
</comment>
<dbReference type="Gene3D" id="3.40.50.2300">
    <property type="match status" value="1"/>
</dbReference>
<feature type="domain" description="Response regulatory" evidence="8">
    <location>
        <begin position="2"/>
        <end position="123"/>
    </location>
</feature>
<comment type="function">
    <text evidence="6">Required for high-level post-exponential phase expression of a series of secreted proteins.</text>
</comment>
<keyword evidence="4" id="KW-0010">Activator</keyword>
<proteinExistence type="predicted"/>
<dbReference type="InterPro" id="IPR001789">
    <property type="entry name" value="Sig_transdc_resp-reg_receiver"/>
</dbReference>
<dbReference type="Pfam" id="PF00072">
    <property type="entry name" value="Response_reg"/>
    <property type="match status" value="1"/>
</dbReference>
<name>A0A1I6JH34_9FIRM</name>
<evidence type="ECO:0000313" key="9">
    <source>
        <dbReference type="EMBL" id="SFR78174.1"/>
    </source>
</evidence>
<reference evidence="9 10" key="1">
    <citation type="submission" date="2016-10" db="EMBL/GenBank/DDBJ databases">
        <authorList>
            <person name="de Groot N.N."/>
        </authorList>
    </citation>
    <scope>NUCLEOTIDE SEQUENCE [LARGE SCALE GENOMIC DNA]</scope>
    <source>
        <strain evidence="9 10">743A</strain>
    </source>
</reference>
<keyword evidence="3" id="KW-0902">Two-component regulatory system</keyword>
<evidence type="ECO:0000256" key="3">
    <source>
        <dbReference type="ARBA" id="ARBA00023012"/>
    </source>
</evidence>
<dbReference type="Proteomes" id="UP000199659">
    <property type="component" value="Unassembled WGS sequence"/>
</dbReference>
<dbReference type="GO" id="GO:0000156">
    <property type="term" value="F:phosphorelay response regulator activity"/>
    <property type="evidence" value="ECO:0007669"/>
    <property type="project" value="InterPro"/>
</dbReference>
<dbReference type="PANTHER" id="PTHR37299">
    <property type="entry name" value="TRANSCRIPTIONAL REGULATOR-RELATED"/>
    <property type="match status" value="1"/>
</dbReference>
<organism evidence="9 10">
    <name type="scientific">Anaeromicropila populeti</name>
    <dbReference type="NCBI Taxonomy" id="37658"/>
    <lineage>
        <taxon>Bacteria</taxon>
        <taxon>Bacillati</taxon>
        <taxon>Bacillota</taxon>
        <taxon>Clostridia</taxon>
        <taxon>Lachnospirales</taxon>
        <taxon>Lachnospiraceae</taxon>
        <taxon>Anaeromicropila</taxon>
    </lineage>
</organism>
<dbReference type="SMART" id="SM00448">
    <property type="entry name" value="REC"/>
    <property type="match status" value="1"/>
</dbReference>
<dbReference type="SUPFAM" id="SSF52172">
    <property type="entry name" value="CheY-like"/>
    <property type="match status" value="1"/>
</dbReference>
<dbReference type="InterPro" id="IPR046947">
    <property type="entry name" value="LytR-like"/>
</dbReference>
<evidence type="ECO:0000256" key="5">
    <source>
        <dbReference type="ARBA" id="ARBA00024867"/>
    </source>
</evidence>
<evidence type="ECO:0000256" key="4">
    <source>
        <dbReference type="ARBA" id="ARBA00023159"/>
    </source>
</evidence>
<protein>
    <recommendedName>
        <fullName evidence="1">Stage 0 sporulation protein A homolog</fullName>
    </recommendedName>
</protein>
<dbReference type="Gene3D" id="2.40.50.1020">
    <property type="entry name" value="LytTr DNA-binding domain"/>
    <property type="match status" value="1"/>
</dbReference>
<dbReference type="OrthoDB" id="9788600at2"/>
<feature type="modified residue" description="4-aspartylphosphate" evidence="7">
    <location>
        <position position="58"/>
    </location>
</feature>